<dbReference type="InterPro" id="IPR001333">
    <property type="entry name" value="Peptidase_M32_Taq"/>
</dbReference>
<evidence type="ECO:0000313" key="3">
    <source>
        <dbReference type="Proteomes" id="UP000263486"/>
    </source>
</evidence>
<dbReference type="Gene3D" id="1.10.1370.30">
    <property type="match status" value="1"/>
</dbReference>
<dbReference type="PRINTS" id="PR00998">
    <property type="entry name" value="CRBOXYPTASET"/>
</dbReference>
<dbReference type="PIRSF" id="PIRSF006615">
    <property type="entry name" value="Zn_crbxpep_Taq"/>
    <property type="match status" value="1"/>
</dbReference>
<comment type="caution">
    <text evidence="2">The sequence shown here is derived from an EMBL/GenBank/DDBJ whole genome shotgun (WGS) entry which is preliminary data.</text>
</comment>
<keyword evidence="1" id="KW-0479">Metal-binding</keyword>
<organism evidence="2 3">
    <name type="scientific">Psychrilyobacter piezotolerans</name>
    <dbReference type="NCBI Taxonomy" id="2293438"/>
    <lineage>
        <taxon>Bacteria</taxon>
        <taxon>Fusobacteriati</taxon>
        <taxon>Fusobacteriota</taxon>
        <taxon>Fusobacteriia</taxon>
        <taxon>Fusobacteriales</taxon>
        <taxon>Fusobacteriaceae</taxon>
        <taxon>Psychrilyobacter</taxon>
    </lineage>
</organism>
<keyword evidence="3" id="KW-1185">Reference proteome</keyword>
<keyword evidence="1" id="KW-0378">Hydrolase</keyword>
<dbReference type="CDD" id="cd06460">
    <property type="entry name" value="M32_Taq"/>
    <property type="match status" value="1"/>
</dbReference>
<proteinExistence type="inferred from homology"/>
<dbReference type="Proteomes" id="UP000263486">
    <property type="component" value="Unassembled WGS sequence"/>
</dbReference>
<comment type="similarity">
    <text evidence="1">Belongs to the peptidase M32 family.</text>
</comment>
<keyword evidence="1" id="KW-0645">Protease</keyword>
<name>A0ABX9KGR9_9FUSO</name>
<gene>
    <name evidence="2" type="ORF">DYH56_09165</name>
</gene>
<accession>A0ABX9KGR9</accession>
<evidence type="ECO:0000256" key="1">
    <source>
        <dbReference type="PIRNR" id="PIRNR006615"/>
    </source>
</evidence>
<dbReference type="EC" id="3.4.17.19" evidence="1"/>
<dbReference type="GO" id="GO:0004180">
    <property type="term" value="F:carboxypeptidase activity"/>
    <property type="evidence" value="ECO:0007669"/>
    <property type="project" value="UniProtKB-KW"/>
</dbReference>
<reference evidence="2 3" key="1">
    <citation type="submission" date="2018-08" db="EMBL/GenBank/DDBJ databases">
        <title>Draft genome sequence of Psychrilyobacter sp. strain SD5 isolated from Black Sea water.</title>
        <authorList>
            <person name="Yadav S."/>
            <person name="Villanueva L."/>
            <person name="Damste J.S.S."/>
        </authorList>
    </citation>
    <scope>NUCLEOTIDE SEQUENCE [LARGE SCALE GENOMIC DNA]</scope>
    <source>
        <strain evidence="2 3">SD5</strain>
    </source>
</reference>
<dbReference type="PANTHER" id="PTHR34217:SF1">
    <property type="entry name" value="CARBOXYPEPTIDASE 1"/>
    <property type="match status" value="1"/>
</dbReference>
<dbReference type="PROSITE" id="PS52034">
    <property type="entry name" value="PEPTIDASE_M32"/>
    <property type="match status" value="1"/>
</dbReference>
<dbReference type="RefSeq" id="WP_114642563.1">
    <property type="nucleotide sequence ID" value="NZ_JAACIO010000010.1"/>
</dbReference>
<comment type="catalytic activity">
    <reaction evidence="1">
        <text>Release of a C-terminal amino acid with broad specificity, except for -Pro.</text>
        <dbReference type="EC" id="3.4.17.19"/>
    </reaction>
</comment>
<dbReference type="EMBL" id="QUAJ01000014">
    <property type="protein sequence ID" value="REI40988.1"/>
    <property type="molecule type" value="Genomic_DNA"/>
</dbReference>
<sequence>MKYQEALDYVINKLEELSNYDYASSIIYWDLETGAPKEGIRKASKVLGFYSGESHKILTDHKFNKNLDLLLANLDLLDAIHKKIVIETKKDIENIKKIPLHEYKEYSELLSKAQPVWAEARGKNDFSLFLPYLEKIIKYKQNYVNYKGYKEHPYDAVLDDYEPGITVKQLDIFFEDLKEKLVPLILKINKKKDFISDDLLKLDYSVEKQKDFSIFIAKYLGFDFERGLLKESAHPFSMGLNKYDVRMTTRYFSNDLQPSLFGTIHESGHSIYEQNIGEDIWETRLGGGNSMGIHESQSRLYENLVARSLEFWIPIYPKLQEVFPENLKDVTLDEFYKAINKSQSDLIRVEADELTYSLHIILRYEIEKELIEGKIRACDLPKIWNERMEKYLGVTPPNDSHGVLQDVHWAAGLFGYFPSYALGSANASQIMNTMRDKLDVDTILKEGRLEKIKEYLGENIHKYGKLKDPNEIMEIATGETPNSKYYVDYLIDKYSKLYEV</sequence>
<dbReference type="PANTHER" id="PTHR34217">
    <property type="entry name" value="METAL-DEPENDENT CARBOXYPEPTIDASE"/>
    <property type="match status" value="1"/>
</dbReference>
<dbReference type="SUPFAM" id="SSF55486">
    <property type="entry name" value="Metalloproteases ('zincins'), catalytic domain"/>
    <property type="match status" value="1"/>
</dbReference>
<dbReference type="Pfam" id="PF02074">
    <property type="entry name" value="Peptidase_M32"/>
    <property type="match status" value="1"/>
</dbReference>
<protein>
    <recommendedName>
        <fullName evidence="1">Metal-dependent carboxypeptidase</fullName>
        <ecNumber evidence="1">3.4.17.19</ecNumber>
    </recommendedName>
</protein>
<keyword evidence="1 2" id="KW-0121">Carboxypeptidase</keyword>
<keyword evidence="1" id="KW-0482">Metalloprotease</keyword>
<evidence type="ECO:0000313" key="2">
    <source>
        <dbReference type="EMBL" id="REI40988.1"/>
    </source>
</evidence>
<comment type="function">
    <text evidence="1">Broad specificity carboxypetidase that releases amino acids sequentially from the C-terminus, including neutral, aromatic, polar and basic residues.</text>
</comment>